<evidence type="ECO:0000259" key="2">
    <source>
        <dbReference type="Pfam" id="PF12804"/>
    </source>
</evidence>
<dbReference type="AlphaFoldDB" id="A0A1U6IHB9"/>
<dbReference type="Gene3D" id="3.90.550.10">
    <property type="entry name" value="Spore Coat Polysaccharide Biosynthesis Protein SpsA, Chain A"/>
    <property type="match status" value="1"/>
</dbReference>
<dbReference type="GO" id="GO:0016779">
    <property type="term" value="F:nucleotidyltransferase activity"/>
    <property type="evidence" value="ECO:0007669"/>
    <property type="project" value="UniProtKB-ARBA"/>
</dbReference>
<evidence type="ECO:0000313" key="3">
    <source>
        <dbReference type="EMBL" id="SLK07414.1"/>
    </source>
</evidence>
<feature type="domain" description="MobA-like NTP transferase" evidence="2">
    <location>
        <begin position="34"/>
        <end position="157"/>
    </location>
</feature>
<keyword evidence="3" id="KW-0808">Transferase</keyword>
<sequence length="285" mass="30786">MDVRSLSPDRGNVPQPIRLIVLAGRPRNGTDPLAERFGVSHKCLIPLAGKPLIAHVLQTAVSHPRIASLAVCIERDGFEPVYDVLTRLPGRGTVALIEARESLADSVRAAAQGWDGPTIVTTADHALLSAASIDALLDTLETADIAFALTRREWVEAAHRAGRGHYLRLRDGDFAACDLYGMSGPQALRAIEVFRGDRFDRSGQRIARATGALGLLRVMLGLETLYGAIARASRRLALKVGAVILGDGSQAIDIDDDRTYAVVRDLLETRHVEPVEEEAPRRAVA</sequence>
<dbReference type="InterPro" id="IPR025877">
    <property type="entry name" value="MobA-like_NTP_Trfase"/>
</dbReference>
<protein>
    <submittedName>
        <fullName evidence="3">MobA-like NTP transferase domain-containing protein</fullName>
    </submittedName>
</protein>
<accession>A0A1U6IHB9</accession>
<proteinExistence type="predicted"/>
<gene>
    <name evidence="3" type="ORF">SAMN06295987_106226</name>
</gene>
<keyword evidence="1" id="KW-0460">Magnesium</keyword>
<dbReference type="Proteomes" id="UP000190989">
    <property type="component" value="Unassembled WGS sequence"/>
</dbReference>
<dbReference type="SUPFAM" id="SSF53448">
    <property type="entry name" value="Nucleotide-diphospho-sugar transferases"/>
    <property type="match status" value="1"/>
</dbReference>
<dbReference type="Pfam" id="PF12804">
    <property type="entry name" value="NTP_transf_3"/>
    <property type="match status" value="1"/>
</dbReference>
<evidence type="ECO:0000313" key="4">
    <source>
        <dbReference type="Proteomes" id="UP000190989"/>
    </source>
</evidence>
<dbReference type="InterPro" id="IPR029044">
    <property type="entry name" value="Nucleotide-diphossugar_trans"/>
</dbReference>
<keyword evidence="4" id="KW-1185">Reference proteome</keyword>
<dbReference type="EMBL" id="FVZE01000006">
    <property type="protein sequence ID" value="SLK07414.1"/>
    <property type="molecule type" value="Genomic_DNA"/>
</dbReference>
<reference evidence="4" key="1">
    <citation type="submission" date="2017-02" db="EMBL/GenBank/DDBJ databases">
        <authorList>
            <person name="Varghese N."/>
            <person name="Submissions S."/>
        </authorList>
    </citation>
    <scope>NUCLEOTIDE SEQUENCE [LARGE SCALE GENOMIC DNA]</scope>
    <source>
        <strain evidence="4">SM117</strain>
    </source>
</reference>
<name>A0A1U6IHB9_9SPHN</name>
<dbReference type="STRING" id="428990.SAMN06295987_106226"/>
<dbReference type="RefSeq" id="WP_079731319.1">
    <property type="nucleotide sequence ID" value="NZ_FVZE01000006.1"/>
</dbReference>
<evidence type="ECO:0000256" key="1">
    <source>
        <dbReference type="ARBA" id="ARBA00022842"/>
    </source>
</evidence>
<organism evidence="3 4">
    <name type="scientific">Novosphingobium mathurense</name>
    <dbReference type="NCBI Taxonomy" id="428990"/>
    <lineage>
        <taxon>Bacteria</taxon>
        <taxon>Pseudomonadati</taxon>
        <taxon>Pseudomonadota</taxon>
        <taxon>Alphaproteobacteria</taxon>
        <taxon>Sphingomonadales</taxon>
        <taxon>Sphingomonadaceae</taxon>
        <taxon>Novosphingobium</taxon>
    </lineage>
</organism>